<dbReference type="EMBL" id="PVWQ01000003">
    <property type="protein sequence ID" value="RDW86045.1"/>
    <property type="molecule type" value="Genomic_DNA"/>
</dbReference>
<dbReference type="PROSITE" id="PS51257">
    <property type="entry name" value="PROKAR_LIPOPROTEIN"/>
    <property type="match status" value="1"/>
</dbReference>
<evidence type="ECO:0000256" key="1">
    <source>
        <dbReference type="SAM" id="SignalP"/>
    </source>
</evidence>
<protein>
    <submittedName>
        <fullName evidence="2">Uncharacterized protein</fullName>
    </submittedName>
</protein>
<dbReference type="AlphaFoldDB" id="A0A3D8SI63"/>
<evidence type="ECO:0000313" key="3">
    <source>
        <dbReference type="Proteomes" id="UP000256690"/>
    </source>
</evidence>
<keyword evidence="1" id="KW-0732">Signal</keyword>
<gene>
    <name evidence="2" type="ORF">DSM5745_02687</name>
</gene>
<feature type="chain" id="PRO_5017691389" evidence="1">
    <location>
        <begin position="20"/>
        <end position="148"/>
    </location>
</feature>
<dbReference type="GeneID" id="38113057"/>
<dbReference type="OrthoDB" id="4513139at2759"/>
<reference evidence="2 3" key="1">
    <citation type="journal article" date="2018" name="IMA Fungus">
        <title>IMA Genome-F 9: Draft genome sequence of Annulohypoxylon stygium, Aspergillus mulundensis, Berkeleyomyces basicola (syn. Thielaviopsis basicola), Ceratocystis smalleyi, two Cercospora beticola strains, Coleophoma cylindrospora, Fusarium fracticaudum, Phialophora cf. hyalina, and Morchella septimelata.</title>
        <authorList>
            <person name="Wingfield B.D."/>
            <person name="Bills G.F."/>
            <person name="Dong Y."/>
            <person name="Huang W."/>
            <person name="Nel W.J."/>
            <person name="Swalarsk-Parry B.S."/>
            <person name="Vaghefi N."/>
            <person name="Wilken P.M."/>
            <person name="An Z."/>
            <person name="de Beer Z.W."/>
            <person name="De Vos L."/>
            <person name="Chen L."/>
            <person name="Duong T.A."/>
            <person name="Gao Y."/>
            <person name="Hammerbacher A."/>
            <person name="Kikkert J.R."/>
            <person name="Li Y."/>
            <person name="Li H."/>
            <person name="Li K."/>
            <person name="Li Q."/>
            <person name="Liu X."/>
            <person name="Ma X."/>
            <person name="Naidoo K."/>
            <person name="Pethybridge S.J."/>
            <person name="Sun J."/>
            <person name="Steenkamp E.T."/>
            <person name="van der Nest M.A."/>
            <person name="van Wyk S."/>
            <person name="Wingfield M.J."/>
            <person name="Xiong C."/>
            <person name="Yue Q."/>
            <person name="Zhang X."/>
        </authorList>
    </citation>
    <scope>NUCLEOTIDE SEQUENCE [LARGE SCALE GENOMIC DNA]</scope>
    <source>
        <strain evidence="2 3">DSM 5745</strain>
    </source>
</reference>
<accession>A0A3D8SI63</accession>
<proteinExistence type="predicted"/>
<comment type="caution">
    <text evidence="2">The sequence shown here is derived from an EMBL/GenBank/DDBJ whole genome shotgun (WGS) entry which is preliminary data.</text>
</comment>
<dbReference type="RefSeq" id="XP_026605569.1">
    <property type="nucleotide sequence ID" value="XM_026744703.1"/>
</dbReference>
<dbReference type="Proteomes" id="UP000256690">
    <property type="component" value="Unassembled WGS sequence"/>
</dbReference>
<name>A0A3D8SI63_9EURO</name>
<keyword evidence="3" id="KW-1185">Reference proteome</keyword>
<feature type="signal peptide" evidence="1">
    <location>
        <begin position="1"/>
        <end position="19"/>
    </location>
</feature>
<evidence type="ECO:0000313" key="2">
    <source>
        <dbReference type="EMBL" id="RDW86045.1"/>
    </source>
</evidence>
<sequence length="148" mass="15774">MKTTTLTSTFLALTSNTLAGHLCLSSACTLAPPDQGPACGWWQMWAPGNEVCGSGSKEMNPPNPLSLEEWLTETPQILDDICGEMVGLSWGDGAPVLDIVDVEGGMSWSIAAEDIEDQDTAVCDYSGTDCGNAGPVFGRWYWPDLPIC</sequence>
<organism evidence="2 3">
    <name type="scientific">Aspergillus mulundensis</name>
    <dbReference type="NCBI Taxonomy" id="1810919"/>
    <lineage>
        <taxon>Eukaryota</taxon>
        <taxon>Fungi</taxon>
        <taxon>Dikarya</taxon>
        <taxon>Ascomycota</taxon>
        <taxon>Pezizomycotina</taxon>
        <taxon>Eurotiomycetes</taxon>
        <taxon>Eurotiomycetidae</taxon>
        <taxon>Eurotiales</taxon>
        <taxon>Aspergillaceae</taxon>
        <taxon>Aspergillus</taxon>
        <taxon>Aspergillus subgen. Nidulantes</taxon>
    </lineage>
</organism>